<sequence>QNIDICEMQENAIEPKDLEGIAYNILIDNTDNKDVQIDINLSDHIDNSIDKSYTNLIVTEIVGLCEKGN</sequence>
<name>A0ABN7WQ93_GIGMA</name>
<feature type="non-terminal residue" evidence="1">
    <location>
        <position position="69"/>
    </location>
</feature>
<keyword evidence="2" id="KW-1185">Reference proteome</keyword>
<reference evidence="1 2" key="1">
    <citation type="submission" date="2021-06" db="EMBL/GenBank/DDBJ databases">
        <authorList>
            <person name="Kallberg Y."/>
            <person name="Tangrot J."/>
            <person name="Rosling A."/>
        </authorList>
    </citation>
    <scope>NUCLEOTIDE SEQUENCE [LARGE SCALE GENOMIC DNA]</scope>
    <source>
        <strain evidence="1 2">120-4 pot B 10/14</strain>
    </source>
</reference>
<feature type="non-terminal residue" evidence="1">
    <location>
        <position position="1"/>
    </location>
</feature>
<dbReference type="EMBL" id="CAJVQB010057384">
    <property type="protein sequence ID" value="CAG8838127.1"/>
    <property type="molecule type" value="Genomic_DNA"/>
</dbReference>
<protein>
    <submittedName>
        <fullName evidence="1">3349_t:CDS:1</fullName>
    </submittedName>
</protein>
<dbReference type="Proteomes" id="UP000789901">
    <property type="component" value="Unassembled WGS sequence"/>
</dbReference>
<organism evidence="1 2">
    <name type="scientific">Gigaspora margarita</name>
    <dbReference type="NCBI Taxonomy" id="4874"/>
    <lineage>
        <taxon>Eukaryota</taxon>
        <taxon>Fungi</taxon>
        <taxon>Fungi incertae sedis</taxon>
        <taxon>Mucoromycota</taxon>
        <taxon>Glomeromycotina</taxon>
        <taxon>Glomeromycetes</taxon>
        <taxon>Diversisporales</taxon>
        <taxon>Gigasporaceae</taxon>
        <taxon>Gigaspora</taxon>
    </lineage>
</organism>
<gene>
    <name evidence="1" type="ORF">GMARGA_LOCUS33818</name>
</gene>
<evidence type="ECO:0000313" key="2">
    <source>
        <dbReference type="Proteomes" id="UP000789901"/>
    </source>
</evidence>
<comment type="caution">
    <text evidence="1">The sequence shown here is derived from an EMBL/GenBank/DDBJ whole genome shotgun (WGS) entry which is preliminary data.</text>
</comment>
<accession>A0ABN7WQ93</accession>
<proteinExistence type="predicted"/>
<evidence type="ECO:0000313" key="1">
    <source>
        <dbReference type="EMBL" id="CAG8838127.1"/>
    </source>
</evidence>